<dbReference type="AlphaFoldDB" id="A0A919U8R8"/>
<protein>
    <submittedName>
        <fullName evidence="2">Uncharacterized protein</fullName>
    </submittedName>
</protein>
<feature type="region of interest" description="Disordered" evidence="1">
    <location>
        <begin position="1"/>
        <end position="36"/>
    </location>
</feature>
<name>A0A919U8R8_9ACTN</name>
<evidence type="ECO:0000256" key="1">
    <source>
        <dbReference type="SAM" id="MobiDB-lite"/>
    </source>
</evidence>
<proteinExistence type="predicted"/>
<keyword evidence="3" id="KW-1185">Reference proteome</keyword>
<comment type="caution">
    <text evidence="2">The sequence shown here is derived from an EMBL/GenBank/DDBJ whole genome shotgun (WGS) entry which is preliminary data.</text>
</comment>
<accession>A0A919U8R8</accession>
<dbReference type="Proteomes" id="UP000660611">
    <property type="component" value="Unassembled WGS sequence"/>
</dbReference>
<evidence type="ECO:0000313" key="3">
    <source>
        <dbReference type="Proteomes" id="UP000660611"/>
    </source>
</evidence>
<organism evidence="2 3">
    <name type="scientific">Dactylosporangium siamense</name>
    <dbReference type="NCBI Taxonomy" id="685454"/>
    <lineage>
        <taxon>Bacteria</taxon>
        <taxon>Bacillati</taxon>
        <taxon>Actinomycetota</taxon>
        <taxon>Actinomycetes</taxon>
        <taxon>Micromonosporales</taxon>
        <taxon>Micromonosporaceae</taxon>
        <taxon>Dactylosporangium</taxon>
    </lineage>
</organism>
<evidence type="ECO:0000313" key="2">
    <source>
        <dbReference type="EMBL" id="GIG42461.1"/>
    </source>
</evidence>
<dbReference type="EMBL" id="BONQ01000014">
    <property type="protein sequence ID" value="GIG42461.1"/>
    <property type="molecule type" value="Genomic_DNA"/>
</dbReference>
<gene>
    <name evidence="2" type="ORF">Dsi01nite_005020</name>
</gene>
<reference evidence="2" key="1">
    <citation type="submission" date="2021-01" db="EMBL/GenBank/DDBJ databases">
        <title>Whole genome shotgun sequence of Dactylosporangium siamense NBRC 106093.</title>
        <authorList>
            <person name="Komaki H."/>
            <person name="Tamura T."/>
        </authorList>
    </citation>
    <scope>NUCLEOTIDE SEQUENCE</scope>
    <source>
        <strain evidence="2">NBRC 106093</strain>
    </source>
</reference>
<sequence length="87" mass="10076">MARRPEMARPEMARPEIARPEIARPEMARPEMARPEMARPEMAFDMFTSSYRLAHHSAIWNGRAHLIRRLHDESAEAPAVILNDRSL</sequence>